<evidence type="ECO:0000313" key="1">
    <source>
        <dbReference type="EMBL" id="RCL83055.1"/>
    </source>
</evidence>
<dbReference type="AlphaFoldDB" id="A0A368EHR6"/>
<organism evidence="1 2">
    <name type="scientific">PS1 clade bacterium</name>
    <dbReference type="NCBI Taxonomy" id="2175152"/>
    <lineage>
        <taxon>Bacteria</taxon>
        <taxon>Pseudomonadati</taxon>
        <taxon>Pseudomonadota</taxon>
        <taxon>Alphaproteobacteria</taxon>
        <taxon>PS1 clade</taxon>
    </lineage>
</organism>
<dbReference type="Proteomes" id="UP000252289">
    <property type="component" value="Unassembled WGS sequence"/>
</dbReference>
<dbReference type="EMBL" id="QOQK01000038">
    <property type="protein sequence ID" value="RCL83055.1"/>
    <property type="molecule type" value="Genomic_DNA"/>
</dbReference>
<protein>
    <recommendedName>
        <fullName evidence="3">DUF2490 domain-containing protein</fullName>
    </recommendedName>
</protein>
<accession>A0A368EHR6</accession>
<evidence type="ECO:0000313" key="2">
    <source>
        <dbReference type="Proteomes" id="UP000252289"/>
    </source>
</evidence>
<reference evidence="1 2" key="1">
    <citation type="journal article" date="2018" name="Microbiome">
        <title>Fine metagenomic profile of the Mediterranean stratified and mixed water columns revealed by assembly and recruitment.</title>
        <authorList>
            <person name="Haro-Moreno J.M."/>
            <person name="Lopez-Perez M."/>
            <person name="De La Torre J.R."/>
            <person name="Picazo A."/>
            <person name="Camacho A."/>
            <person name="Rodriguez-Valera F."/>
        </authorList>
    </citation>
    <scope>NUCLEOTIDE SEQUENCE [LARGE SCALE GENOMIC DNA]</scope>
    <source>
        <strain evidence="1">MED-G50</strain>
    </source>
</reference>
<sequence length="236" mass="27447">MSQNHNVLGAFDDLLMNFTRLATQLLRDMLVKLGIILMKKTMITSTLMTLFTSLLVTPSFASDSFDYSQHNFTVKSGNMSLKYRDHSRLDNWMTQFDVKIAGYGYAYRYQQSKGNVEHRFRLSLPKALDYSGFSIAPRFEYRAFNKESKDDFANVWLRVQYQKKFGAFKAYAKIQPKFAIDRDGYDDGEYYEAQNNYGVDYKVSDKLSVGVYLEQNTDDDWNVKSEFIATKVSCKF</sequence>
<evidence type="ECO:0008006" key="3">
    <source>
        <dbReference type="Google" id="ProtNLM"/>
    </source>
</evidence>
<gene>
    <name evidence="1" type="ORF">DBW64_06000</name>
</gene>
<name>A0A368EHR6_9PROT</name>
<proteinExistence type="predicted"/>
<comment type="caution">
    <text evidence="1">The sequence shown here is derived from an EMBL/GenBank/DDBJ whole genome shotgun (WGS) entry which is preliminary data.</text>
</comment>